<dbReference type="PRINTS" id="PR00320">
    <property type="entry name" value="GPROTEINBRPT"/>
</dbReference>
<dbReference type="PROSITE" id="PS50294">
    <property type="entry name" value="WD_REPEATS_REGION"/>
    <property type="match status" value="2"/>
</dbReference>
<feature type="repeat" description="WD" evidence="3">
    <location>
        <begin position="256"/>
        <end position="297"/>
    </location>
</feature>
<dbReference type="Proteomes" id="UP000660262">
    <property type="component" value="Unassembled WGS sequence"/>
</dbReference>
<reference evidence="4" key="1">
    <citation type="submission" date="2020-10" db="EMBL/GenBank/DDBJ databases">
        <title>Unveiling of a novel bifunctional photoreceptor, Dualchrome1, isolated from a cosmopolitan green alga.</title>
        <authorList>
            <person name="Suzuki S."/>
            <person name="Kawachi M."/>
        </authorList>
    </citation>
    <scope>NUCLEOTIDE SEQUENCE</scope>
    <source>
        <strain evidence="4">NIES 2893</strain>
    </source>
</reference>
<organism evidence="4 5">
    <name type="scientific">Pycnococcus provasolii</name>
    <dbReference type="NCBI Taxonomy" id="41880"/>
    <lineage>
        <taxon>Eukaryota</taxon>
        <taxon>Viridiplantae</taxon>
        <taxon>Chlorophyta</taxon>
        <taxon>Pseudoscourfieldiophyceae</taxon>
        <taxon>Pseudoscourfieldiales</taxon>
        <taxon>Pycnococcaceae</taxon>
        <taxon>Pycnococcus</taxon>
    </lineage>
</organism>
<keyword evidence="5" id="KW-1185">Reference proteome</keyword>
<evidence type="ECO:0000256" key="3">
    <source>
        <dbReference type="PROSITE-ProRule" id="PRU00221"/>
    </source>
</evidence>
<gene>
    <name evidence="4" type="ORF">PPROV_000470900</name>
</gene>
<proteinExistence type="predicted"/>
<dbReference type="EMBL" id="BNJQ01000011">
    <property type="protein sequence ID" value="GHP05962.1"/>
    <property type="molecule type" value="Genomic_DNA"/>
</dbReference>
<evidence type="ECO:0000313" key="4">
    <source>
        <dbReference type="EMBL" id="GHP05962.1"/>
    </source>
</evidence>
<dbReference type="SUPFAM" id="SSF50998">
    <property type="entry name" value="Quinoprotein alcohol dehydrogenase-like"/>
    <property type="match status" value="1"/>
</dbReference>
<dbReference type="AlphaFoldDB" id="A0A830HGR7"/>
<dbReference type="PROSITE" id="PS50082">
    <property type="entry name" value="WD_REPEATS_2"/>
    <property type="match status" value="2"/>
</dbReference>
<dbReference type="InterPro" id="IPR020472">
    <property type="entry name" value="WD40_PAC1"/>
</dbReference>
<name>A0A830HGR7_9CHLO</name>
<evidence type="ECO:0000313" key="5">
    <source>
        <dbReference type="Proteomes" id="UP000660262"/>
    </source>
</evidence>
<protein>
    <recommendedName>
        <fullName evidence="6">Anaphase-promoting complex subunit 4 WD40 domain-containing protein</fullName>
    </recommendedName>
</protein>
<keyword evidence="1 3" id="KW-0853">WD repeat</keyword>
<dbReference type="InterPro" id="IPR001680">
    <property type="entry name" value="WD40_rpt"/>
</dbReference>
<evidence type="ECO:0000256" key="1">
    <source>
        <dbReference type="ARBA" id="ARBA00022574"/>
    </source>
</evidence>
<keyword evidence="2" id="KW-0677">Repeat</keyword>
<dbReference type="SMART" id="SM00320">
    <property type="entry name" value="WD40"/>
    <property type="match status" value="6"/>
</dbReference>
<dbReference type="InterPro" id="IPR015943">
    <property type="entry name" value="WD40/YVTN_repeat-like_dom_sf"/>
</dbReference>
<feature type="repeat" description="WD" evidence="3">
    <location>
        <begin position="162"/>
        <end position="203"/>
    </location>
</feature>
<comment type="caution">
    <text evidence="4">The sequence shown here is derived from an EMBL/GenBank/DDBJ whole genome shotgun (WGS) entry which is preliminary data.</text>
</comment>
<dbReference type="OrthoDB" id="538223at2759"/>
<sequence>MASHQGHGGTHFTSWAQCLVLARNTTGGAAAAVAFSPDSSHVAAGTAGGALRVMRAATLEVTMEVAATHDGEAIQDVCFAGSAQVVVTGGGDGRACAFETRGGGRVLECVRGGGGEEDDDDERYACLAVAFGTSGGKPVLAAAYADGVAVLWGWDGVVLRELRGHGGAALGVDLSRDGALVATTSSDGTARVWRAADGGCAAVLRIGSGGVEARRVRFGAVRTHGLVLVGCSDGSTRAYRVPPAGDAAEVAPLFECGGHSGPVCDVAVGENGEVLATGSSDKTVRLWTLRDGELCRTLPAGGPVAALAFASQGSPRLLSATAKGTFKLWGIVPR</sequence>
<dbReference type="Pfam" id="PF00400">
    <property type="entry name" value="WD40"/>
    <property type="match status" value="2"/>
</dbReference>
<evidence type="ECO:0000256" key="2">
    <source>
        <dbReference type="ARBA" id="ARBA00022737"/>
    </source>
</evidence>
<dbReference type="InterPro" id="IPR011047">
    <property type="entry name" value="Quinoprotein_ADH-like_sf"/>
</dbReference>
<dbReference type="PANTHER" id="PTHR19879">
    <property type="entry name" value="TRANSCRIPTION INITIATION FACTOR TFIID"/>
    <property type="match status" value="1"/>
</dbReference>
<accession>A0A830HGR7</accession>
<dbReference type="Gene3D" id="2.130.10.10">
    <property type="entry name" value="YVTN repeat-like/Quinoprotein amine dehydrogenase"/>
    <property type="match status" value="3"/>
</dbReference>
<evidence type="ECO:0008006" key="6">
    <source>
        <dbReference type="Google" id="ProtNLM"/>
    </source>
</evidence>
<dbReference type="PANTHER" id="PTHR19879:SF9">
    <property type="entry name" value="TRANSCRIPTION INITIATION FACTOR TFIID SUBUNIT 5"/>
    <property type="match status" value="1"/>
</dbReference>